<dbReference type="Proteomes" id="UP000812277">
    <property type="component" value="Unassembled WGS sequence"/>
</dbReference>
<evidence type="ECO:0000313" key="3">
    <source>
        <dbReference type="Proteomes" id="UP000812277"/>
    </source>
</evidence>
<protein>
    <recommendedName>
        <fullName evidence="1">RDRP core domain-containing protein</fullName>
    </recommendedName>
</protein>
<dbReference type="Pfam" id="PF05183">
    <property type="entry name" value="RdRP"/>
    <property type="match status" value="1"/>
</dbReference>
<evidence type="ECO:0000259" key="1">
    <source>
        <dbReference type="Pfam" id="PF05183"/>
    </source>
</evidence>
<gene>
    <name evidence="2" type="ORF">K0T92_04885</name>
</gene>
<dbReference type="InterPro" id="IPR057596">
    <property type="entry name" value="RDRP_core"/>
</dbReference>
<name>A0ABS7D4E2_9BACL</name>
<sequence length="863" mass="99937">MIAISLSKQVQIYSVDTSDFYNEKELGIHHRLNRCYLFRNSLKKLRTKKDLPDARSCKIDASLLLVNERIKRLKERIVALFAQNKETRTLREDAAREGNIISVFDSVLTRTLGIEANTLSRDIIVVQAYYFHVLEDIIVNGFWFGGEKYISFTASAGQIRTKKTVFIKAQILEQHQQSLMCGLSIGRINAQGGININKYLAYLALCNSATDEWDGFDIDRAIVVDDMRTEVASVVDFIDENTYEITRQKMNIPINHTDGCGMILPGKQKKSMMIRLPWIKGLLVPFPFDKFIREQNRRQPAQRYGTVTDIYGKQYHLIDDKIEIILTKSQFKLWKYYSSWEEYKTYYKQYKCQAGVCNEEDEYFTDANMSYQTLQTLTDMTDEELNTLCSDTISKIIRIGTDKNTMLKVLGVVKANRNKNFFQQALDIYPELLNDTYSREILKDVKKKLVREARAGKIGVNSSYTFICPDLYAFSEYLVLGRKAPAGLLQNGEVYCALYKDQNKLDCLRSPHLYREHAVRSNVVDKEKSRWFVTDGLYTSVHDPISKILMFDVDGDKSLVCADDTIIRAAERNMHDIVPLYYNMANAEEELITNHNIYKGLTTAYTGGNIGIISNNISKIWNSEAMNLDVIKWLCMENNFTIDYAKTLYKPVRPKEIDQMIREYTKLKLPHFYLYAKDKTAQDVEKPNRSVVNRLEQLIPNPRLNFKAANLGSFDYTLLMSGKPPGLNEAIIDKYTELDRKKRFMSIAPKDGETTSDDLQAYARIRNEILTINEDKYFVVDVLVEYLYQHKKSSHKTTLWSCFGDIIVENLRKHIKEGTIQCELCGKRMERVSRNQKMCPECAVKADREKAKQRMRKKRQFDS</sequence>
<dbReference type="EMBL" id="JAHZIJ010000002">
    <property type="protein sequence ID" value="MBW7474068.1"/>
    <property type="molecule type" value="Genomic_DNA"/>
</dbReference>
<comment type="caution">
    <text evidence="2">The sequence shown here is derived from an EMBL/GenBank/DDBJ whole genome shotgun (WGS) entry which is preliminary data.</text>
</comment>
<reference evidence="2 3" key="1">
    <citation type="submission" date="2021-07" db="EMBL/GenBank/DDBJ databases">
        <title>Paenibacillus radiodurans sp. nov., isolated from the southeastern edge of Tengger Desert.</title>
        <authorList>
            <person name="Zhang G."/>
        </authorList>
    </citation>
    <scope>NUCLEOTIDE SEQUENCE [LARGE SCALE GENOMIC DNA]</scope>
    <source>
        <strain evidence="2 3">DT7-4</strain>
    </source>
</reference>
<organism evidence="2 3">
    <name type="scientific">Paenibacillus oenotherae</name>
    <dbReference type="NCBI Taxonomy" id="1435645"/>
    <lineage>
        <taxon>Bacteria</taxon>
        <taxon>Bacillati</taxon>
        <taxon>Bacillota</taxon>
        <taxon>Bacilli</taxon>
        <taxon>Bacillales</taxon>
        <taxon>Paenibacillaceae</taxon>
        <taxon>Paenibacillus</taxon>
    </lineage>
</organism>
<keyword evidence="3" id="KW-1185">Reference proteome</keyword>
<proteinExistence type="predicted"/>
<accession>A0ABS7D4E2</accession>
<feature type="domain" description="RDRP core" evidence="1">
    <location>
        <begin position="127"/>
        <end position="501"/>
    </location>
</feature>
<evidence type="ECO:0000313" key="2">
    <source>
        <dbReference type="EMBL" id="MBW7474068.1"/>
    </source>
</evidence>